<dbReference type="Proteomes" id="UP000596742">
    <property type="component" value="Unassembled WGS sequence"/>
</dbReference>
<dbReference type="SUPFAM" id="SSF56672">
    <property type="entry name" value="DNA/RNA polymerases"/>
    <property type="match status" value="1"/>
</dbReference>
<dbReference type="AlphaFoldDB" id="A0A8B6BQH1"/>
<evidence type="ECO:0000313" key="2">
    <source>
        <dbReference type="Proteomes" id="UP000596742"/>
    </source>
</evidence>
<gene>
    <name evidence="1" type="ORF">MGAL_10B062640</name>
</gene>
<reference evidence="1" key="1">
    <citation type="submission" date="2018-11" db="EMBL/GenBank/DDBJ databases">
        <authorList>
            <person name="Alioto T."/>
            <person name="Alioto T."/>
        </authorList>
    </citation>
    <scope>NUCLEOTIDE SEQUENCE</scope>
</reference>
<comment type="caution">
    <text evidence="1">The sequence shown here is derived from an EMBL/GenBank/DDBJ whole genome shotgun (WGS) entry which is preliminary data.</text>
</comment>
<dbReference type="OrthoDB" id="3255824at2759"/>
<dbReference type="EMBL" id="UYJE01000470">
    <property type="protein sequence ID" value="VDH93556.1"/>
    <property type="molecule type" value="Genomic_DNA"/>
</dbReference>
<keyword evidence="2" id="KW-1185">Reference proteome</keyword>
<proteinExistence type="predicted"/>
<accession>A0A8B6BQH1</accession>
<evidence type="ECO:0000313" key="1">
    <source>
        <dbReference type="EMBL" id="VDH93556.1"/>
    </source>
</evidence>
<organism evidence="1 2">
    <name type="scientific">Mytilus galloprovincialis</name>
    <name type="common">Mediterranean mussel</name>
    <dbReference type="NCBI Taxonomy" id="29158"/>
    <lineage>
        <taxon>Eukaryota</taxon>
        <taxon>Metazoa</taxon>
        <taxon>Spiralia</taxon>
        <taxon>Lophotrochozoa</taxon>
        <taxon>Mollusca</taxon>
        <taxon>Bivalvia</taxon>
        <taxon>Autobranchia</taxon>
        <taxon>Pteriomorphia</taxon>
        <taxon>Mytilida</taxon>
        <taxon>Mytiloidea</taxon>
        <taxon>Mytilidae</taxon>
        <taxon>Mytilinae</taxon>
        <taxon>Mytilus</taxon>
    </lineage>
</organism>
<protein>
    <recommendedName>
        <fullName evidence="3">Reverse transcriptase domain-containing protein</fullName>
    </recommendedName>
</protein>
<sequence length="199" mass="23164">MKASTPINIEKLEHELQNHPDINFRSYLINGLRNGFDSMVKYDTWDTKVCKNNYSARSQSTVVSDLIKKECEKGFVYGPFQHSPFPRFRVSPLGVATGKYSDKKRLILDLSSPHNDECMSVNDMIDKSDFKWKAMYYFYVRLTFGCRSSPKIFDTVSQAVCYIAEKNYKVQHILHLLDDFLTIDHDGIPTKMERGQWQL</sequence>
<dbReference type="InterPro" id="IPR043502">
    <property type="entry name" value="DNA/RNA_pol_sf"/>
</dbReference>
<evidence type="ECO:0008006" key="3">
    <source>
        <dbReference type="Google" id="ProtNLM"/>
    </source>
</evidence>
<name>A0A8B6BQH1_MYTGA</name>